<protein>
    <submittedName>
        <fullName evidence="1">Uncharacterized protein</fullName>
    </submittedName>
</protein>
<organism evidence="1 2">
    <name type="scientific">Puccinia sorghi</name>
    <dbReference type="NCBI Taxonomy" id="27349"/>
    <lineage>
        <taxon>Eukaryota</taxon>
        <taxon>Fungi</taxon>
        <taxon>Dikarya</taxon>
        <taxon>Basidiomycota</taxon>
        <taxon>Pucciniomycotina</taxon>
        <taxon>Pucciniomycetes</taxon>
        <taxon>Pucciniales</taxon>
        <taxon>Pucciniaceae</taxon>
        <taxon>Puccinia</taxon>
    </lineage>
</organism>
<keyword evidence="2" id="KW-1185">Reference proteome</keyword>
<sequence length="400" mass="46073">MHEYIEFLSKIENHKLYHFLHIEFLSFCFHIKGMHDICTEKLPQSCVKLCQAVNSSQLKSLFSCPCSQNSPFYTIKGAFSLPFCITLSHHLTPWELGISFSSTYSQLCILSSIFSIILFLKKFKFTSSNSSFFTDPFHFTLAQQPMQKKLLNCLQLTCRNSKKAFDCKVTVKKTSKNEKRCILDGSLAGACCMKLEHPLSFCRGNLCLIHQLLGSFQLCLNSGYSHLFLPLLLQHLKFQHSLLPLLFSGRAKNCECSKTKRCNSLFERFLGISFWGNPRRKDALLHSLFMLIQSHLRISALETVSLSTRLKFNFFIRFSFFFSLLTIKKVLSSCVLILSFSSLKAECFSNSKNQQKPPNHNGTLYCISFNIEKPWLTTWPNPEFLLLMVLCQNSKYHKNE</sequence>
<evidence type="ECO:0000313" key="2">
    <source>
        <dbReference type="Proteomes" id="UP000037035"/>
    </source>
</evidence>
<comment type="caution">
    <text evidence="1">The sequence shown here is derived from an EMBL/GenBank/DDBJ whole genome shotgun (WGS) entry which is preliminary data.</text>
</comment>
<dbReference type="EMBL" id="LAVV01009140">
    <property type="protein sequence ID" value="KNZ51142.1"/>
    <property type="molecule type" value="Genomic_DNA"/>
</dbReference>
<dbReference type="VEuPathDB" id="FungiDB:VP01_4074g1"/>
<dbReference type="AlphaFoldDB" id="A0A0L6USB5"/>
<proteinExistence type="predicted"/>
<gene>
    <name evidence="1" type="ORF">VP01_4074g1</name>
</gene>
<accession>A0A0L6USB5</accession>
<name>A0A0L6USB5_9BASI</name>
<reference evidence="1 2" key="1">
    <citation type="submission" date="2015-08" db="EMBL/GenBank/DDBJ databases">
        <title>Next Generation Sequencing and Analysis of the Genome of Puccinia sorghi L Schw, the Causal Agent of Maize Common Rust.</title>
        <authorList>
            <person name="Rochi L."/>
            <person name="Burguener G."/>
            <person name="Darino M."/>
            <person name="Turjanski A."/>
            <person name="Kreff E."/>
            <person name="Dieguez M.J."/>
            <person name="Sacco F."/>
        </authorList>
    </citation>
    <scope>NUCLEOTIDE SEQUENCE [LARGE SCALE GENOMIC DNA]</scope>
    <source>
        <strain evidence="1 2">RO10H11247</strain>
    </source>
</reference>
<evidence type="ECO:0000313" key="1">
    <source>
        <dbReference type="EMBL" id="KNZ51142.1"/>
    </source>
</evidence>
<dbReference type="Proteomes" id="UP000037035">
    <property type="component" value="Unassembled WGS sequence"/>
</dbReference>